<accession>A0A0D2B288</accession>
<keyword evidence="2" id="KW-1185">Reference proteome</keyword>
<dbReference type="HOGENOM" id="CLU_1042192_0_0_1"/>
<sequence length="267" mass="29381">MTIIVDYYITVWHCIDAASTASRPVSGFKLVPPTLNLLLKGIHLDIVKIPTFTGNAGNDLAVLVSHHPLTIIFVAKKFFVLYRLTGDGVSLDLVIGEVRTKRDFRDPLDLIVTQEDVSTKRSISVLDLDSRANRSENVSLEATKADPHEILEKKIMNEMVSSILRYPVANPFHAEKIVVDILNLSPTSTICSRYGDITEESVFADGFSKGELLSVDLVQKPRVIVTLKGSRESKTFIPSSSGSLLRIPSKRGLTAEKVAPVAILRQS</sequence>
<dbReference type="RefSeq" id="XP_016232946.1">
    <property type="nucleotide sequence ID" value="XM_016384323.1"/>
</dbReference>
<gene>
    <name evidence="1" type="ORF">PV08_10008</name>
</gene>
<dbReference type="AlphaFoldDB" id="A0A0D2B288"/>
<dbReference type="EMBL" id="KN847498">
    <property type="protein sequence ID" value="KIW12730.1"/>
    <property type="molecule type" value="Genomic_DNA"/>
</dbReference>
<name>A0A0D2B288_9EURO</name>
<evidence type="ECO:0000313" key="1">
    <source>
        <dbReference type="EMBL" id="KIW12730.1"/>
    </source>
</evidence>
<protein>
    <submittedName>
        <fullName evidence="1">Uncharacterized protein</fullName>
    </submittedName>
</protein>
<organism evidence="1 2">
    <name type="scientific">Exophiala spinifera</name>
    <dbReference type="NCBI Taxonomy" id="91928"/>
    <lineage>
        <taxon>Eukaryota</taxon>
        <taxon>Fungi</taxon>
        <taxon>Dikarya</taxon>
        <taxon>Ascomycota</taxon>
        <taxon>Pezizomycotina</taxon>
        <taxon>Eurotiomycetes</taxon>
        <taxon>Chaetothyriomycetidae</taxon>
        <taxon>Chaetothyriales</taxon>
        <taxon>Herpotrichiellaceae</taxon>
        <taxon>Exophiala</taxon>
    </lineage>
</organism>
<dbReference type="GeneID" id="27337091"/>
<dbReference type="Proteomes" id="UP000053328">
    <property type="component" value="Unassembled WGS sequence"/>
</dbReference>
<proteinExistence type="predicted"/>
<reference evidence="1 2" key="1">
    <citation type="submission" date="2015-01" db="EMBL/GenBank/DDBJ databases">
        <title>The Genome Sequence of Exophiala spinifera CBS89968.</title>
        <authorList>
            <consortium name="The Broad Institute Genomics Platform"/>
            <person name="Cuomo C."/>
            <person name="de Hoog S."/>
            <person name="Gorbushina A."/>
            <person name="Stielow B."/>
            <person name="Teixiera M."/>
            <person name="Abouelleil A."/>
            <person name="Chapman S.B."/>
            <person name="Priest M."/>
            <person name="Young S.K."/>
            <person name="Wortman J."/>
            <person name="Nusbaum C."/>
            <person name="Birren B."/>
        </authorList>
    </citation>
    <scope>NUCLEOTIDE SEQUENCE [LARGE SCALE GENOMIC DNA]</scope>
    <source>
        <strain evidence="1 2">CBS 89968</strain>
    </source>
</reference>
<dbReference type="VEuPathDB" id="FungiDB:PV08_10008"/>
<evidence type="ECO:0000313" key="2">
    <source>
        <dbReference type="Proteomes" id="UP000053328"/>
    </source>
</evidence>